<dbReference type="Proteomes" id="UP001163321">
    <property type="component" value="Chromosome 7"/>
</dbReference>
<sequence length="290" mass="32066">MHRVVLSTWALRFYILIVHVGWDLRTSRRKETQGMTPSGLRMWVDPETLQAIYQLETSRGEVGDLVMRDAFKNAPGRSFRPRDDHLWSSIEPPDGGNAALEVSAHNVVPLQVWNEFLSTRGFEAVTFVRGLDGSIVTSFPPLDIFLSLCVCVSVFSRWEVQSWNKCCMQGGMVEVRVQLPRAISEAAGHPDSSLGPSARVTSRRSDPTWPGISMMGTLGRAIFRGSTTRMLWPFSYDACEPETFKPSHQRMSACDADSGSRLHPHQGRGESDIVEAGGTSNSSSIQIGPG</sequence>
<keyword evidence="2" id="KW-1185">Reference proteome</keyword>
<accession>A0ACC0VR95</accession>
<evidence type="ECO:0000313" key="2">
    <source>
        <dbReference type="Proteomes" id="UP001163321"/>
    </source>
</evidence>
<protein>
    <submittedName>
        <fullName evidence="1">Uncharacterized protein</fullName>
    </submittedName>
</protein>
<proteinExistence type="predicted"/>
<gene>
    <name evidence="1" type="ORF">PsorP6_015218</name>
</gene>
<organism evidence="1 2">
    <name type="scientific">Peronosclerospora sorghi</name>
    <dbReference type="NCBI Taxonomy" id="230839"/>
    <lineage>
        <taxon>Eukaryota</taxon>
        <taxon>Sar</taxon>
        <taxon>Stramenopiles</taxon>
        <taxon>Oomycota</taxon>
        <taxon>Peronosporomycetes</taxon>
        <taxon>Peronosporales</taxon>
        <taxon>Peronosporaceae</taxon>
        <taxon>Peronosclerospora</taxon>
    </lineage>
</organism>
<reference evidence="1 2" key="1">
    <citation type="journal article" date="2022" name="bioRxiv">
        <title>The genome of the oomycete Peronosclerospora sorghi, a cosmopolitan pathogen of maize and sorghum, is inflated with dispersed pseudogenes.</title>
        <authorList>
            <person name="Fletcher K."/>
            <person name="Martin F."/>
            <person name="Isakeit T."/>
            <person name="Cavanaugh K."/>
            <person name="Magill C."/>
            <person name="Michelmore R."/>
        </authorList>
    </citation>
    <scope>NUCLEOTIDE SEQUENCE [LARGE SCALE GENOMIC DNA]</scope>
    <source>
        <strain evidence="1">P6</strain>
    </source>
</reference>
<name>A0ACC0VR95_9STRA</name>
<comment type="caution">
    <text evidence="1">The sequence shown here is derived from an EMBL/GenBank/DDBJ whole genome shotgun (WGS) entry which is preliminary data.</text>
</comment>
<dbReference type="EMBL" id="CM047586">
    <property type="protein sequence ID" value="KAI9909009.1"/>
    <property type="molecule type" value="Genomic_DNA"/>
</dbReference>
<evidence type="ECO:0000313" key="1">
    <source>
        <dbReference type="EMBL" id="KAI9909009.1"/>
    </source>
</evidence>